<name>B3SBQ8_TRIAD</name>
<organism evidence="1 2">
    <name type="scientific">Trichoplax adhaerens</name>
    <name type="common">Trichoplax reptans</name>
    <dbReference type="NCBI Taxonomy" id="10228"/>
    <lineage>
        <taxon>Eukaryota</taxon>
        <taxon>Metazoa</taxon>
        <taxon>Placozoa</taxon>
        <taxon>Uniplacotomia</taxon>
        <taxon>Trichoplacea</taxon>
        <taxon>Trichoplacidae</taxon>
        <taxon>Trichoplax</taxon>
    </lineage>
</organism>
<sequence>MENFSKEFASTQTKVYLNSLGYYLAQSDHEFNFKHLTAYTAKYAKGLDELEEKPSCAQFIFKSEDIANSVVILTSDPKLMMCMKKIKKSEYELIFVKLNDDIKTVIETFKKWNRENKDFILWEFIIYSSEPYSPNHPYCESTEVQLLVNISDGKKLLCFYTDGKVLLINENLGFMPVESSIRMVKI</sequence>
<proteinExistence type="predicted"/>
<dbReference type="AlphaFoldDB" id="B3SBQ8"/>
<dbReference type="GeneID" id="6758916"/>
<dbReference type="PhylomeDB" id="B3SBQ8"/>
<accession>B3SBQ8</accession>
<keyword evidence="2" id="KW-1185">Reference proteome</keyword>
<dbReference type="CTD" id="6758916"/>
<dbReference type="KEGG" id="tad:TRIADDRAFT_61702"/>
<dbReference type="Proteomes" id="UP000009022">
    <property type="component" value="Unassembled WGS sequence"/>
</dbReference>
<protein>
    <submittedName>
        <fullName evidence="1">Uncharacterized protein</fullName>
    </submittedName>
</protein>
<gene>
    <name evidence="1" type="ORF">TRIADDRAFT_61702</name>
</gene>
<evidence type="ECO:0000313" key="1">
    <source>
        <dbReference type="EMBL" id="EDV19834.1"/>
    </source>
</evidence>
<dbReference type="EMBL" id="DS985266">
    <property type="protein sequence ID" value="EDV19834.1"/>
    <property type="molecule type" value="Genomic_DNA"/>
</dbReference>
<dbReference type="HOGENOM" id="CLU_1456270_0_0_1"/>
<evidence type="ECO:0000313" key="2">
    <source>
        <dbReference type="Proteomes" id="UP000009022"/>
    </source>
</evidence>
<dbReference type="RefSeq" id="XP_002117704.1">
    <property type="nucleotide sequence ID" value="XM_002117668.1"/>
</dbReference>
<dbReference type="InParanoid" id="B3SBQ8"/>
<reference evidence="1 2" key="1">
    <citation type="journal article" date="2008" name="Nature">
        <title>The Trichoplax genome and the nature of placozoans.</title>
        <authorList>
            <person name="Srivastava M."/>
            <person name="Begovic E."/>
            <person name="Chapman J."/>
            <person name="Putnam N.H."/>
            <person name="Hellsten U."/>
            <person name="Kawashima T."/>
            <person name="Kuo A."/>
            <person name="Mitros T."/>
            <person name="Salamov A."/>
            <person name="Carpenter M.L."/>
            <person name="Signorovitch A.Y."/>
            <person name="Moreno M.A."/>
            <person name="Kamm K."/>
            <person name="Grimwood J."/>
            <person name="Schmutz J."/>
            <person name="Shapiro H."/>
            <person name="Grigoriev I.V."/>
            <person name="Buss L.W."/>
            <person name="Schierwater B."/>
            <person name="Dellaporta S.L."/>
            <person name="Rokhsar D.S."/>
        </authorList>
    </citation>
    <scope>NUCLEOTIDE SEQUENCE [LARGE SCALE GENOMIC DNA]</scope>
    <source>
        <strain evidence="1 2">Grell-BS-1999</strain>
    </source>
</reference>